<keyword evidence="2" id="KW-1185">Reference proteome</keyword>
<gene>
    <name evidence="1" type="ORF">RPERSI_LOCUS7232</name>
</gene>
<evidence type="ECO:0000313" key="1">
    <source>
        <dbReference type="EMBL" id="CAG8634150.1"/>
    </source>
</evidence>
<organism evidence="1 2">
    <name type="scientific">Racocetra persica</name>
    <dbReference type="NCBI Taxonomy" id="160502"/>
    <lineage>
        <taxon>Eukaryota</taxon>
        <taxon>Fungi</taxon>
        <taxon>Fungi incertae sedis</taxon>
        <taxon>Mucoromycota</taxon>
        <taxon>Glomeromycotina</taxon>
        <taxon>Glomeromycetes</taxon>
        <taxon>Diversisporales</taxon>
        <taxon>Gigasporaceae</taxon>
        <taxon>Racocetra</taxon>
    </lineage>
</organism>
<sequence length="237" mass="27869">KTYLSDYTFLDNLNHTSSSNFNYSNQQPEYELSNNNSLNYNSQQIELNSAQSDDDQRSYYRNNNYQDYRNQHTINSSLDNIKNQEFEELDREFEDGLESNDNIELNREFEDNLKNIESELNNNISCYSSDDKYKPIDNTSKKFDRMKSDINWHRDCPFGSFENFTNMAIFIWATNRFASENDIVGVLCHNANLGYCSCKASKNELTNISFDIYSNSQYHQITNQEFEIINTQQTKSA</sequence>
<feature type="non-terminal residue" evidence="1">
    <location>
        <position position="1"/>
    </location>
</feature>
<evidence type="ECO:0000313" key="2">
    <source>
        <dbReference type="Proteomes" id="UP000789920"/>
    </source>
</evidence>
<protein>
    <submittedName>
        <fullName evidence="1">1285_t:CDS:1</fullName>
    </submittedName>
</protein>
<proteinExistence type="predicted"/>
<reference evidence="1" key="1">
    <citation type="submission" date="2021-06" db="EMBL/GenBank/DDBJ databases">
        <authorList>
            <person name="Kallberg Y."/>
            <person name="Tangrot J."/>
            <person name="Rosling A."/>
        </authorList>
    </citation>
    <scope>NUCLEOTIDE SEQUENCE</scope>
    <source>
        <strain evidence="1">MA461A</strain>
    </source>
</reference>
<dbReference type="EMBL" id="CAJVQC010012038">
    <property type="protein sequence ID" value="CAG8634150.1"/>
    <property type="molecule type" value="Genomic_DNA"/>
</dbReference>
<accession>A0ACA9N9G9</accession>
<dbReference type="Proteomes" id="UP000789920">
    <property type="component" value="Unassembled WGS sequence"/>
</dbReference>
<comment type="caution">
    <text evidence="1">The sequence shown here is derived from an EMBL/GenBank/DDBJ whole genome shotgun (WGS) entry which is preliminary data.</text>
</comment>
<name>A0ACA9N9G9_9GLOM</name>